<evidence type="ECO:0000313" key="2">
    <source>
        <dbReference type="EMBL" id="QCE04228.1"/>
    </source>
</evidence>
<dbReference type="AlphaFoldDB" id="A0A4D6MT24"/>
<reference evidence="2 3" key="1">
    <citation type="submission" date="2019-04" db="EMBL/GenBank/DDBJ databases">
        <title>An improved genome assembly and genetic linkage map for asparagus bean, Vigna unguiculata ssp. sesquipedialis.</title>
        <authorList>
            <person name="Xia Q."/>
            <person name="Zhang R."/>
            <person name="Dong Y."/>
        </authorList>
    </citation>
    <scope>NUCLEOTIDE SEQUENCE [LARGE SCALE GENOMIC DNA]</scope>
    <source>
        <tissue evidence="2">Leaf</tissue>
    </source>
</reference>
<dbReference type="Proteomes" id="UP000501690">
    <property type="component" value="Linkage Group LG8"/>
</dbReference>
<gene>
    <name evidence="2" type="ORF">DEO72_LG8g2262</name>
</gene>
<feature type="region of interest" description="Disordered" evidence="1">
    <location>
        <begin position="1"/>
        <end position="96"/>
    </location>
</feature>
<sequence length="208" mass="22433">MASLLLDTTNTTPGLDARPPFSRHQRPLPEASPATPSPFTPLSREIVLWPTKNQLPRDLRQPKSSPATSFTTGAVTVDAGSQPFSPSLSRDRRPRSEPLGCVYSSLRSQELPYPWPLHRVTAVGDITGDILFLGASSSRTLECSAFAFSSHIVSSSLCMTPKVVVVSTRNAQAKVMMPVGDRVGWAVLGEWSGEKPRTKMAATCACVP</sequence>
<keyword evidence="3" id="KW-1185">Reference proteome</keyword>
<organism evidence="2 3">
    <name type="scientific">Vigna unguiculata</name>
    <name type="common">Cowpea</name>
    <dbReference type="NCBI Taxonomy" id="3917"/>
    <lineage>
        <taxon>Eukaryota</taxon>
        <taxon>Viridiplantae</taxon>
        <taxon>Streptophyta</taxon>
        <taxon>Embryophyta</taxon>
        <taxon>Tracheophyta</taxon>
        <taxon>Spermatophyta</taxon>
        <taxon>Magnoliopsida</taxon>
        <taxon>eudicotyledons</taxon>
        <taxon>Gunneridae</taxon>
        <taxon>Pentapetalae</taxon>
        <taxon>rosids</taxon>
        <taxon>fabids</taxon>
        <taxon>Fabales</taxon>
        <taxon>Fabaceae</taxon>
        <taxon>Papilionoideae</taxon>
        <taxon>50 kb inversion clade</taxon>
        <taxon>NPAAA clade</taxon>
        <taxon>indigoferoid/millettioid clade</taxon>
        <taxon>Phaseoleae</taxon>
        <taxon>Vigna</taxon>
    </lineage>
</organism>
<protein>
    <submittedName>
        <fullName evidence="2">Uncharacterized protein</fullName>
    </submittedName>
</protein>
<feature type="compositionally biased region" description="Polar residues" evidence="1">
    <location>
        <begin position="62"/>
        <end position="74"/>
    </location>
</feature>
<name>A0A4D6MT24_VIGUN</name>
<proteinExistence type="predicted"/>
<evidence type="ECO:0000313" key="3">
    <source>
        <dbReference type="Proteomes" id="UP000501690"/>
    </source>
</evidence>
<accession>A0A4D6MT24</accession>
<feature type="compositionally biased region" description="Polar residues" evidence="1">
    <location>
        <begin position="1"/>
        <end position="13"/>
    </location>
</feature>
<dbReference type="EMBL" id="CP039352">
    <property type="protein sequence ID" value="QCE04228.1"/>
    <property type="molecule type" value="Genomic_DNA"/>
</dbReference>
<evidence type="ECO:0000256" key="1">
    <source>
        <dbReference type="SAM" id="MobiDB-lite"/>
    </source>
</evidence>